<dbReference type="AlphaFoldDB" id="A0A365KKC8"/>
<dbReference type="Proteomes" id="UP000251002">
    <property type="component" value="Unassembled WGS sequence"/>
</dbReference>
<reference evidence="1 2" key="1">
    <citation type="submission" date="2018-06" db="EMBL/GenBank/DDBJ databases">
        <title>The draft genome sequences of strains SCU63 and S1.</title>
        <authorList>
            <person name="Gan L."/>
        </authorList>
    </citation>
    <scope>NUCLEOTIDE SEQUENCE [LARGE SCALE GENOMIC DNA]</scope>
    <source>
        <strain evidence="1 2">SCU63</strain>
    </source>
</reference>
<dbReference type="EMBL" id="QLZR01000009">
    <property type="protein sequence ID" value="RAZ73597.1"/>
    <property type="molecule type" value="Genomic_DNA"/>
</dbReference>
<keyword evidence="2" id="KW-1185">Reference proteome</keyword>
<organism evidence="1 2">
    <name type="scientific">Planococcus halotolerans</name>
    <dbReference type="NCBI Taxonomy" id="2233542"/>
    <lineage>
        <taxon>Bacteria</taxon>
        <taxon>Bacillati</taxon>
        <taxon>Bacillota</taxon>
        <taxon>Bacilli</taxon>
        <taxon>Bacillales</taxon>
        <taxon>Caryophanaceae</taxon>
        <taxon>Planococcus</taxon>
    </lineage>
</organism>
<dbReference type="RefSeq" id="WP_112224787.1">
    <property type="nucleotide sequence ID" value="NZ_CP196859.1"/>
</dbReference>
<accession>A0A365KKC8</accession>
<evidence type="ECO:0000313" key="1">
    <source>
        <dbReference type="EMBL" id="RAZ73597.1"/>
    </source>
</evidence>
<proteinExistence type="predicted"/>
<name>A0A365KKC8_9BACL</name>
<evidence type="ECO:0000313" key="2">
    <source>
        <dbReference type="Proteomes" id="UP000251002"/>
    </source>
</evidence>
<protein>
    <submittedName>
        <fullName evidence="1">Uncharacterized protein</fullName>
    </submittedName>
</protein>
<comment type="caution">
    <text evidence="1">The sequence shown here is derived from an EMBL/GenBank/DDBJ whole genome shotgun (WGS) entry which is preliminary data.</text>
</comment>
<gene>
    <name evidence="1" type="ORF">DP120_16800</name>
</gene>
<sequence length="61" mass="7037">MRTVEYIHLKELGNHQRKNPGIYPVFKRIHQIEGELVGEVEGYSDGFGTRIEVDTPEILLN</sequence>